<reference evidence="2 3" key="1">
    <citation type="submission" date="2007-06" db="EMBL/GenBank/DDBJ databases">
        <title>The Genome Sequence of Coccidioides posadasii RMSCC_3488.</title>
        <authorList>
            <consortium name="Coccidioides Genome Resources Consortium"/>
            <consortium name="The Broad Institute Genome Sequencing Platform"/>
            <person name="Henn M.R."/>
            <person name="Sykes S."/>
            <person name="Young S."/>
            <person name="Jaffe D."/>
            <person name="Berlin A."/>
            <person name="Alvarez P."/>
            <person name="Butler J."/>
            <person name="Gnerre S."/>
            <person name="Grabherr M."/>
            <person name="Mauceli E."/>
            <person name="Brockman W."/>
            <person name="Kodira C."/>
            <person name="Alvarado L."/>
            <person name="Zeng Q."/>
            <person name="Crawford M."/>
            <person name="Antoine C."/>
            <person name="Devon K."/>
            <person name="Galgiani J."/>
            <person name="Orsborn K."/>
            <person name="Lewis M.L."/>
            <person name="Nusbaum C."/>
            <person name="Galagan J."/>
            <person name="Birren B."/>
        </authorList>
    </citation>
    <scope>NUCLEOTIDE SEQUENCE [LARGE SCALE GENOMIC DNA]</scope>
    <source>
        <strain evidence="2 3">RMSCC 3488</strain>
    </source>
</reference>
<organism evidence="2 3">
    <name type="scientific">Coccidioides posadasii RMSCC 3488</name>
    <dbReference type="NCBI Taxonomy" id="454284"/>
    <lineage>
        <taxon>Eukaryota</taxon>
        <taxon>Fungi</taxon>
        <taxon>Dikarya</taxon>
        <taxon>Ascomycota</taxon>
        <taxon>Pezizomycotina</taxon>
        <taxon>Eurotiomycetes</taxon>
        <taxon>Eurotiomycetidae</taxon>
        <taxon>Onygenales</taxon>
        <taxon>Onygenaceae</taxon>
        <taxon>Coccidioides</taxon>
    </lineage>
</organism>
<name>A0A0J6FRY2_COCPO</name>
<dbReference type="Pfam" id="PF04614">
    <property type="entry name" value="Pex19"/>
    <property type="match status" value="1"/>
</dbReference>
<dbReference type="VEuPathDB" id="FungiDB:CPAG_09402"/>
<feature type="compositionally biased region" description="Polar residues" evidence="1">
    <location>
        <begin position="1"/>
        <end position="21"/>
    </location>
</feature>
<dbReference type="GO" id="GO:0045046">
    <property type="term" value="P:protein import into peroxisome membrane"/>
    <property type="evidence" value="ECO:0007669"/>
    <property type="project" value="TreeGrafter"/>
</dbReference>
<dbReference type="Proteomes" id="UP000054567">
    <property type="component" value="Unassembled WGS sequence"/>
</dbReference>
<feature type="region of interest" description="Disordered" evidence="1">
    <location>
        <begin position="314"/>
        <end position="345"/>
    </location>
</feature>
<protein>
    <submittedName>
        <fullName evidence="2">Peroxin</fullName>
    </submittedName>
</protein>
<reference evidence="3" key="2">
    <citation type="journal article" date="2009" name="Genome Res.">
        <title>Comparative genomic analyses of the human fungal pathogens Coccidioides and their relatives.</title>
        <authorList>
            <person name="Sharpton T.J."/>
            <person name="Stajich J.E."/>
            <person name="Rounsley S.D."/>
            <person name="Gardner M.J."/>
            <person name="Wortman J.R."/>
            <person name="Jordar V.S."/>
            <person name="Maiti R."/>
            <person name="Kodira C.D."/>
            <person name="Neafsey D.E."/>
            <person name="Zeng Q."/>
            <person name="Hung C.-Y."/>
            <person name="McMahan C."/>
            <person name="Muszewska A."/>
            <person name="Grynberg M."/>
            <person name="Mandel M.A."/>
            <person name="Kellner E.M."/>
            <person name="Barker B.M."/>
            <person name="Galgiani J.N."/>
            <person name="Orbach M.J."/>
            <person name="Kirkland T.N."/>
            <person name="Cole G.T."/>
            <person name="Henn M.R."/>
            <person name="Birren B.W."/>
            <person name="Taylor J.W."/>
        </authorList>
    </citation>
    <scope>NUCLEOTIDE SEQUENCE [LARGE SCALE GENOMIC DNA]</scope>
    <source>
        <strain evidence="3">RMSCC 3488</strain>
    </source>
</reference>
<dbReference type="Gene3D" id="1.20.120.900">
    <property type="entry name" value="Pex19, mPTS binding domain"/>
    <property type="match status" value="1"/>
</dbReference>
<feature type="compositionally biased region" description="Acidic residues" evidence="1">
    <location>
        <begin position="46"/>
        <end position="55"/>
    </location>
</feature>
<dbReference type="InterPro" id="IPR038322">
    <property type="entry name" value="Pex19_C_sf"/>
</dbReference>
<dbReference type="PANTHER" id="PTHR12774:SF2">
    <property type="entry name" value="PEROXISOMAL BIOGENESIS FACTOR 19"/>
    <property type="match status" value="1"/>
</dbReference>
<evidence type="ECO:0000313" key="3">
    <source>
        <dbReference type="Proteomes" id="UP000054567"/>
    </source>
</evidence>
<feature type="region of interest" description="Disordered" evidence="1">
    <location>
        <begin position="1"/>
        <end position="178"/>
    </location>
</feature>
<dbReference type="GO" id="GO:0005778">
    <property type="term" value="C:peroxisomal membrane"/>
    <property type="evidence" value="ECO:0007669"/>
    <property type="project" value="TreeGrafter"/>
</dbReference>
<evidence type="ECO:0000313" key="2">
    <source>
        <dbReference type="EMBL" id="KMM73113.1"/>
    </source>
</evidence>
<dbReference type="EMBL" id="DS268114">
    <property type="protein sequence ID" value="KMM73113.1"/>
    <property type="molecule type" value="Genomic_DNA"/>
</dbReference>
<dbReference type="OrthoDB" id="21292at2759"/>
<dbReference type="GO" id="GO:0033328">
    <property type="term" value="F:peroxisome membrane targeting sequence binding"/>
    <property type="evidence" value="ECO:0007669"/>
    <property type="project" value="TreeGrafter"/>
</dbReference>
<feature type="compositionally biased region" description="Basic and acidic residues" evidence="1">
    <location>
        <begin position="165"/>
        <end position="175"/>
    </location>
</feature>
<evidence type="ECO:0000256" key="1">
    <source>
        <dbReference type="SAM" id="MobiDB-lite"/>
    </source>
</evidence>
<dbReference type="AlphaFoldDB" id="A0A0J6FRY2"/>
<proteinExistence type="predicted"/>
<reference evidence="3" key="3">
    <citation type="journal article" date="2010" name="Genome Res.">
        <title>Population genomic sequencing of Coccidioides fungi reveals recent hybridization and transposon control.</title>
        <authorList>
            <person name="Neafsey D.E."/>
            <person name="Barker B.M."/>
            <person name="Sharpton T.J."/>
            <person name="Stajich J.E."/>
            <person name="Park D.J."/>
            <person name="Whiston E."/>
            <person name="Hung C.-Y."/>
            <person name="McMahan C."/>
            <person name="White J."/>
            <person name="Sykes S."/>
            <person name="Heiman D."/>
            <person name="Young S."/>
            <person name="Zeng Q."/>
            <person name="Abouelleil A."/>
            <person name="Aftuck L."/>
            <person name="Bessette D."/>
            <person name="Brown A."/>
            <person name="FitzGerald M."/>
            <person name="Lui A."/>
            <person name="Macdonald J.P."/>
            <person name="Priest M."/>
            <person name="Orbach M.J."/>
            <person name="Galgiani J.N."/>
            <person name="Kirkland T.N."/>
            <person name="Cole G.T."/>
            <person name="Birren B.W."/>
            <person name="Henn M.R."/>
            <person name="Taylor J.W."/>
            <person name="Rounsley S.D."/>
        </authorList>
    </citation>
    <scope>NUCLEOTIDE SEQUENCE [LARGE SCALE GENOMIC DNA]</scope>
    <source>
        <strain evidence="3">RMSCC 3488</strain>
    </source>
</reference>
<gene>
    <name evidence="2" type="ORF">CPAG_09402</name>
</gene>
<feature type="compositionally biased region" description="Gly residues" evidence="1">
    <location>
        <begin position="113"/>
        <end position="125"/>
    </location>
</feature>
<dbReference type="PANTHER" id="PTHR12774">
    <property type="entry name" value="PEROXISOMAL BIOGENESIS FACTOR 19"/>
    <property type="match status" value="1"/>
</dbReference>
<sequence length="345" mass="37738">MEDNNSVSPDDQKLDNTSTEPQHLPTPPSTDQPKTTQPAVTKPNDEESDWEELDDVLDHFSASAKPGSASARPKQEQAATAQQQEEKPNLDQLPEPDEEALLKQLEAGMAELLGGGGGEGGGDGAADGEDDWNALAQELAKSGMKPEDLMRMMIGEDLSASGGESSKDQSGKPEETFQATIRKTMERMQESGDKATAAVNDSADDDVLVQMLKAMEAAGMGGDGQEDDEGFEKMLMGVMEQLSNKEILYEPVKELHEKFGPWLEENKEKLSKEDFERHVKQAGLMADVMKKFDEPGYSDDKPEHRAYIWEKMQEMQSTGTPPKELVSDPFSDELFGAGGPQCPQQ</sequence>
<dbReference type="InterPro" id="IPR006708">
    <property type="entry name" value="Pex19"/>
</dbReference>
<accession>A0A0J6FRY2</accession>